<keyword evidence="3" id="KW-1185">Reference proteome</keyword>
<dbReference type="AlphaFoldDB" id="A0A2V3J293"/>
<feature type="compositionally biased region" description="Basic and acidic residues" evidence="1">
    <location>
        <begin position="513"/>
        <end position="527"/>
    </location>
</feature>
<feature type="region of interest" description="Disordered" evidence="1">
    <location>
        <begin position="402"/>
        <end position="527"/>
    </location>
</feature>
<feature type="compositionally biased region" description="Polar residues" evidence="1">
    <location>
        <begin position="463"/>
        <end position="477"/>
    </location>
</feature>
<feature type="region of interest" description="Disordered" evidence="1">
    <location>
        <begin position="610"/>
        <end position="638"/>
    </location>
</feature>
<feature type="region of interest" description="Disordered" evidence="1">
    <location>
        <begin position="40"/>
        <end position="59"/>
    </location>
</feature>
<feature type="compositionally biased region" description="Basic residues" evidence="1">
    <location>
        <begin position="481"/>
        <end position="493"/>
    </location>
</feature>
<dbReference type="PROSITE" id="PS50007">
    <property type="entry name" value="PIPLC_X_DOMAIN"/>
    <property type="match status" value="1"/>
</dbReference>
<organism evidence="2 3">
    <name type="scientific">Gracilariopsis chorda</name>
    <dbReference type="NCBI Taxonomy" id="448386"/>
    <lineage>
        <taxon>Eukaryota</taxon>
        <taxon>Rhodophyta</taxon>
        <taxon>Florideophyceae</taxon>
        <taxon>Rhodymeniophycidae</taxon>
        <taxon>Gracilariales</taxon>
        <taxon>Gracilariaceae</taxon>
        <taxon>Gracilariopsis</taxon>
    </lineage>
</organism>
<comment type="caution">
    <text evidence="2">The sequence shown here is derived from an EMBL/GenBank/DDBJ whole genome shotgun (WGS) entry which is preliminary data.</text>
</comment>
<evidence type="ECO:0000313" key="2">
    <source>
        <dbReference type="EMBL" id="PXF48514.1"/>
    </source>
</evidence>
<dbReference type="Proteomes" id="UP000247409">
    <property type="component" value="Unassembled WGS sequence"/>
</dbReference>
<feature type="compositionally biased region" description="Basic and acidic residues" evidence="1">
    <location>
        <begin position="611"/>
        <end position="622"/>
    </location>
</feature>
<reference evidence="2 3" key="1">
    <citation type="journal article" date="2018" name="Mol. Biol. Evol.">
        <title>Analysis of the draft genome of the red seaweed Gracilariopsis chorda provides insights into genome size evolution in Rhodophyta.</title>
        <authorList>
            <person name="Lee J."/>
            <person name="Yang E.C."/>
            <person name="Graf L."/>
            <person name="Yang J.H."/>
            <person name="Qiu H."/>
            <person name="Zel Zion U."/>
            <person name="Chan C.X."/>
            <person name="Stephens T.G."/>
            <person name="Weber A.P.M."/>
            <person name="Boo G.H."/>
            <person name="Boo S.M."/>
            <person name="Kim K.M."/>
            <person name="Shin Y."/>
            <person name="Jung M."/>
            <person name="Lee S.J."/>
            <person name="Yim H.S."/>
            <person name="Lee J.H."/>
            <person name="Bhattacharya D."/>
            <person name="Yoon H.S."/>
        </authorList>
    </citation>
    <scope>NUCLEOTIDE SEQUENCE [LARGE SCALE GENOMIC DNA]</scope>
    <source>
        <strain evidence="2 3">SKKU-2015</strain>
        <tissue evidence="2">Whole body</tissue>
    </source>
</reference>
<sequence length="1006" mass="110183">MSESDATTVPPESVAEECSCASQCKTTNHNVFIRNIAHDSRDRDLKSAPNSRAVDDSLTTKNALSPDAESALHGHELHSGQELPPSRTEIAFLTTTLPPIRYHEPQHTSRHMHTAWGRDAFSAGRAVDVTCSSLPSSVTPHPIKQTVGVDPVTAAQSLPSTDTETPRLLQQLHARDSAQLASRRNDQPINALSPSTTANVKIISENATSSNRIPRNDVSVRQCTVKEICGHRNSGHIVAKCTPRMATALPAAVFSLKKGLVKPVHPNLPTQKLLLPLTVASSFASCYSNKNNRAAEISDPKNRHTLGADAKRSGAETTVQNRVNISTSLKQDVLSTTGTISLTNPSSVGQHLVKVARADTSASVRNREKLSLQSSFPSIVADGTSGGEKAKGTSVEQAVKVENGKEDAVSVAQPRTTTPCVGDKPKALPPETGRGSKESKKPNTRSKPVARDSVTRRGPVLPSTHNTSQDGLAQSNNEKPKAKKSGRGRKRKTTAGTRGMGKKKRARSARPSSRSDKQNSNTFDEKDVSSILRQRGVSCEQALQARSKFLENGIQVLPEPICEDRSFRESRNGKKALKADMVLLARRVRTKESKVHLPGISKELLALTSKTGEEDKENHTDGVDSGATGNQGASCEAKDSGIDDRVCADTKCEMRQDEACPAKRVECGTQIACADSNSSNVTLNEDGSGESTEVNEMCKHKQRTLSRSREASRLQRHMQLQREVQLLRALVIRKERGCADTESAKAGRDGVEDGVEAKALLGDGRSARTFRAMRAVRLSHILSTLDVDEVPEEVDRIVGHVSYKRQREAYERSVEEGLRFIEYEMWLGEACDKSAESVLHVFDEAVKGGVVELWKKRGGNVSAHVSSFKSVLRLVVTRMQRWMRDVLRGDGMDASWTEMICDRMGGALHGTLQTMGCAEGSKEICGGVCEVLREICERFERKERRIETMECESFCRAYEMSVCLARRFESALTMMPVERIFTIGRHVRLFAERVAEMHVDVRADQK</sequence>
<gene>
    <name evidence="2" type="ORF">BWQ96_01683</name>
</gene>
<proteinExistence type="predicted"/>
<feature type="region of interest" description="Disordered" evidence="1">
    <location>
        <begin position="296"/>
        <end position="315"/>
    </location>
</feature>
<protein>
    <submittedName>
        <fullName evidence="2">Uncharacterized protein</fullName>
    </submittedName>
</protein>
<evidence type="ECO:0000313" key="3">
    <source>
        <dbReference type="Proteomes" id="UP000247409"/>
    </source>
</evidence>
<dbReference type="EMBL" id="NBIV01000013">
    <property type="protein sequence ID" value="PXF48514.1"/>
    <property type="molecule type" value="Genomic_DNA"/>
</dbReference>
<evidence type="ECO:0000256" key="1">
    <source>
        <dbReference type="SAM" id="MobiDB-lite"/>
    </source>
</evidence>
<name>A0A2V3J293_9FLOR</name>
<accession>A0A2V3J293</accession>